<reference evidence="1 2" key="1">
    <citation type="submission" date="2019-08" db="EMBL/GenBank/DDBJ databases">
        <title>In-depth cultivation of the pig gut microbiome towards novel bacterial diversity and tailored functional studies.</title>
        <authorList>
            <person name="Wylensek D."/>
            <person name="Hitch T.C.A."/>
            <person name="Clavel T."/>
        </authorList>
    </citation>
    <scope>NUCLEOTIDE SEQUENCE [LARGE SCALE GENOMIC DNA]</scope>
    <source>
        <strain evidence="1 2">WCA3-601-WT-6H</strain>
    </source>
</reference>
<gene>
    <name evidence="1" type="ORF">FYJ59_02555</name>
</gene>
<dbReference type="PANTHER" id="PTHR36928">
    <property type="entry name" value="PHOSPHATASE YCDX-RELATED"/>
    <property type="match status" value="1"/>
</dbReference>
<dbReference type="AlphaFoldDB" id="A0A6L5YFY9"/>
<protein>
    <submittedName>
        <fullName evidence="1">Phosphatase</fullName>
    </submittedName>
</protein>
<proteinExistence type="predicted"/>
<dbReference type="GO" id="GO:0042578">
    <property type="term" value="F:phosphoric ester hydrolase activity"/>
    <property type="evidence" value="ECO:0007669"/>
    <property type="project" value="TreeGrafter"/>
</dbReference>
<dbReference type="Gene3D" id="3.20.20.140">
    <property type="entry name" value="Metal-dependent hydrolases"/>
    <property type="match status" value="1"/>
</dbReference>
<name>A0A6L5YFY9_9FIRM</name>
<dbReference type="EMBL" id="VUMU01000002">
    <property type="protein sequence ID" value="MST57139.1"/>
    <property type="molecule type" value="Genomic_DNA"/>
</dbReference>
<dbReference type="PANTHER" id="PTHR36928:SF1">
    <property type="entry name" value="PHOSPHATASE YCDX-RELATED"/>
    <property type="match status" value="1"/>
</dbReference>
<dbReference type="CDD" id="cd07437">
    <property type="entry name" value="PHP_HisPPase_Ycdx_like"/>
    <property type="match status" value="1"/>
</dbReference>
<dbReference type="GO" id="GO:0008270">
    <property type="term" value="F:zinc ion binding"/>
    <property type="evidence" value="ECO:0007669"/>
    <property type="project" value="TreeGrafter"/>
</dbReference>
<evidence type="ECO:0000313" key="2">
    <source>
        <dbReference type="Proteomes" id="UP000476055"/>
    </source>
</evidence>
<dbReference type="GO" id="GO:0005829">
    <property type="term" value="C:cytosol"/>
    <property type="evidence" value="ECO:0007669"/>
    <property type="project" value="TreeGrafter"/>
</dbReference>
<sequence>MKAFMDLHTHSLAAGHAYSTLLENIDAALAVGIRYLGMSEHGPASPGGPHEFFFSNYKVIPREYDREEVSGRVVPVTGGRLHLLCGVEANICDTDGKLDLEERYLQKMDYALASIHPFAFTAGSRKENTLASVRAFQNPYVKILGHPDDGRFPLDYEELVREAKQAHVALEVNNSSLNPRSSRQGGRENIIELLKTCMKYEQPVIMGTDSHMCFAIGKFVETEQLMRELDFPTELVLNYAPENIHKLINITL</sequence>
<organism evidence="1 2">
    <name type="scientific">Waltera intestinalis</name>
    <dbReference type="NCBI Taxonomy" id="2606635"/>
    <lineage>
        <taxon>Bacteria</taxon>
        <taxon>Bacillati</taxon>
        <taxon>Bacillota</taxon>
        <taxon>Clostridia</taxon>
        <taxon>Lachnospirales</taxon>
        <taxon>Lachnospiraceae</taxon>
        <taxon>Waltera</taxon>
    </lineage>
</organism>
<dbReference type="InterPro" id="IPR050243">
    <property type="entry name" value="PHP_phosphatase"/>
</dbReference>
<evidence type="ECO:0000313" key="1">
    <source>
        <dbReference type="EMBL" id="MST57139.1"/>
    </source>
</evidence>
<dbReference type="RefSeq" id="WP_154495130.1">
    <property type="nucleotide sequence ID" value="NZ_VUMU01000002.1"/>
</dbReference>
<dbReference type="SUPFAM" id="SSF89550">
    <property type="entry name" value="PHP domain-like"/>
    <property type="match status" value="1"/>
</dbReference>
<keyword evidence="2" id="KW-1185">Reference proteome</keyword>
<dbReference type="Proteomes" id="UP000476055">
    <property type="component" value="Unassembled WGS sequence"/>
</dbReference>
<comment type="caution">
    <text evidence="1">The sequence shown here is derived from an EMBL/GenBank/DDBJ whole genome shotgun (WGS) entry which is preliminary data.</text>
</comment>
<accession>A0A6L5YFY9</accession>
<dbReference type="InterPro" id="IPR016195">
    <property type="entry name" value="Pol/histidinol_Pase-like"/>
</dbReference>